<feature type="chain" id="PRO_5045760918" description="Lipoprotein" evidence="2">
    <location>
        <begin position="34"/>
        <end position="333"/>
    </location>
</feature>
<keyword evidence="2" id="KW-0732">Signal</keyword>
<gene>
    <name evidence="3" type="ORF">POL58_50135</name>
</gene>
<reference evidence="3 4" key="1">
    <citation type="submission" date="2022-11" db="EMBL/GenBank/DDBJ databases">
        <title>Minimal conservation of predation-associated metabolite biosynthetic gene clusters underscores biosynthetic potential of Myxococcota including descriptions for ten novel species: Archangium lansinium sp. nov., Myxococcus landrumus sp. nov., Nannocystis bai.</title>
        <authorList>
            <person name="Ahearne A."/>
            <person name="Stevens C."/>
            <person name="Dowd S."/>
        </authorList>
    </citation>
    <scope>NUCLEOTIDE SEQUENCE [LARGE SCALE GENOMIC DNA]</scope>
    <source>
        <strain evidence="3 4">NCELM</strain>
    </source>
</reference>
<organism evidence="3 4">
    <name type="scientific">Nannocystis radixulma</name>
    <dbReference type="NCBI Taxonomy" id="2995305"/>
    <lineage>
        <taxon>Bacteria</taxon>
        <taxon>Pseudomonadati</taxon>
        <taxon>Myxococcota</taxon>
        <taxon>Polyangia</taxon>
        <taxon>Nannocystales</taxon>
        <taxon>Nannocystaceae</taxon>
        <taxon>Nannocystis</taxon>
    </lineage>
</organism>
<dbReference type="RefSeq" id="WP_272011688.1">
    <property type="nucleotide sequence ID" value="NZ_JAQNDN010000028.1"/>
</dbReference>
<sequence length="333" mass="35897">MFHSFTVSHRIIALASALALPACVISTGPGTTAGEDTTGGGDPTGGTTGGEDPTGGAMTGGDDPTGGDGEFVGRWAGVTLVDDFDFAPGRDVRLDEIFVLAADGSMHGDFSGWDDESGCVVVYRLDGSYATDGETIDVEWDSIRLEVTGCIDDAFLQEEQEVDAEELSIWDDELDGTWIADADVLTITTQEGAIQYDRVDSPLVARWEGSSIVDDFEFALGSEVTLDELFWMNNDGSMFGYFSASHPSSGCYVDYRLTGSWSVGAPDQLDAQWDAIWLEVWGCIDEAYNEGPADVTSDEGDIWDDELDGTWEVLGDQLMINNGQSQIVYTRDL</sequence>
<evidence type="ECO:0000313" key="4">
    <source>
        <dbReference type="Proteomes" id="UP001217838"/>
    </source>
</evidence>
<comment type="caution">
    <text evidence="3">The sequence shown here is derived from an EMBL/GenBank/DDBJ whole genome shotgun (WGS) entry which is preliminary data.</text>
</comment>
<evidence type="ECO:0000256" key="1">
    <source>
        <dbReference type="SAM" id="MobiDB-lite"/>
    </source>
</evidence>
<proteinExistence type="predicted"/>
<evidence type="ECO:0000313" key="3">
    <source>
        <dbReference type="EMBL" id="MDC0675991.1"/>
    </source>
</evidence>
<evidence type="ECO:0008006" key="5">
    <source>
        <dbReference type="Google" id="ProtNLM"/>
    </source>
</evidence>
<evidence type="ECO:0000256" key="2">
    <source>
        <dbReference type="SAM" id="SignalP"/>
    </source>
</evidence>
<dbReference type="Proteomes" id="UP001217838">
    <property type="component" value="Unassembled WGS sequence"/>
</dbReference>
<name>A0ABT5BP93_9BACT</name>
<feature type="compositionally biased region" description="Gly residues" evidence="1">
    <location>
        <begin position="37"/>
        <end position="69"/>
    </location>
</feature>
<protein>
    <recommendedName>
        <fullName evidence="5">Lipoprotein</fullName>
    </recommendedName>
</protein>
<accession>A0ABT5BP93</accession>
<dbReference type="EMBL" id="JAQNDN010000028">
    <property type="protein sequence ID" value="MDC0675991.1"/>
    <property type="molecule type" value="Genomic_DNA"/>
</dbReference>
<feature type="region of interest" description="Disordered" evidence="1">
    <location>
        <begin position="29"/>
        <end position="69"/>
    </location>
</feature>
<feature type="signal peptide" evidence="2">
    <location>
        <begin position="1"/>
        <end position="33"/>
    </location>
</feature>
<keyword evidence="4" id="KW-1185">Reference proteome</keyword>